<gene>
    <name evidence="3" type="primary">LOC107778481</name>
</gene>
<feature type="compositionally biased region" description="Basic residues" evidence="1">
    <location>
        <begin position="132"/>
        <end position="142"/>
    </location>
</feature>
<evidence type="ECO:0000313" key="3">
    <source>
        <dbReference type="RefSeq" id="XP_016454232.1"/>
    </source>
</evidence>
<dbReference type="STRING" id="4097.A0A1S3YQA7"/>
<organism evidence="2 3">
    <name type="scientific">Nicotiana tabacum</name>
    <name type="common">Common tobacco</name>
    <dbReference type="NCBI Taxonomy" id="4097"/>
    <lineage>
        <taxon>Eukaryota</taxon>
        <taxon>Viridiplantae</taxon>
        <taxon>Streptophyta</taxon>
        <taxon>Embryophyta</taxon>
        <taxon>Tracheophyta</taxon>
        <taxon>Spermatophyta</taxon>
        <taxon>Magnoliopsida</taxon>
        <taxon>eudicotyledons</taxon>
        <taxon>Gunneridae</taxon>
        <taxon>Pentapetalae</taxon>
        <taxon>asterids</taxon>
        <taxon>lamiids</taxon>
        <taxon>Solanales</taxon>
        <taxon>Solanaceae</taxon>
        <taxon>Nicotianoideae</taxon>
        <taxon>Nicotianeae</taxon>
        <taxon>Nicotiana</taxon>
    </lineage>
</organism>
<dbReference type="RefSeq" id="XP_016454232.1">
    <property type="nucleotide sequence ID" value="XM_016598746.2"/>
</dbReference>
<accession>A0A1S3YQA7</accession>
<dbReference type="AlphaFoldDB" id="A0A1S3YQA7"/>
<reference evidence="3" key="2">
    <citation type="submission" date="2025-08" db="UniProtKB">
        <authorList>
            <consortium name="RefSeq"/>
        </authorList>
    </citation>
    <scope>IDENTIFICATION</scope>
    <source>
        <tissue evidence="3">Leaf</tissue>
    </source>
</reference>
<evidence type="ECO:0000256" key="1">
    <source>
        <dbReference type="SAM" id="MobiDB-lite"/>
    </source>
</evidence>
<sequence>MIGSNCFVFIILTEFHSHETRRMPETKEKNKKLNKHYISAGTLASLAYQKKLALTRKTNVPCRCTRSSEEHELLPNLAEDHQILAPQNSGVVARIQTETTTPAAETFEEQIQLNSTTVAEQEQRELQDSSPQKRKRGKTKMLSVHGRRGQKLILVNENNQPVGPTKDVVTELGSFLGILARNATLFPLDIFDWRKMDTKDDLWAYTKEKYDIPDTAKKWTLDTIQATWRRHNSTLKFNPTKAYYLQIMACLHLDKKNRIMNWTVRPMVQLN</sequence>
<dbReference type="Proteomes" id="UP000790787">
    <property type="component" value="Chromosome 12"/>
</dbReference>
<dbReference type="PaxDb" id="4097-A0A1S3YQA7"/>
<feature type="region of interest" description="Disordered" evidence="1">
    <location>
        <begin position="118"/>
        <end position="142"/>
    </location>
</feature>
<dbReference type="PANTHER" id="PTHR33144:SF35">
    <property type="entry name" value="TRANSPOSASE, PTTA_EN_SPM, PLANT-RELATED"/>
    <property type="match status" value="1"/>
</dbReference>
<protein>
    <submittedName>
        <fullName evidence="3">Uncharacterized protein LOC107778481 isoform X1</fullName>
    </submittedName>
    <submittedName>
        <fullName evidence="3">Uncharacterized protein isoform X1</fullName>
    </submittedName>
</protein>
<dbReference type="GeneID" id="107778481"/>
<dbReference type="RefSeq" id="XP_016454232.1">
    <property type="nucleotide sequence ID" value="XM_016598746.1"/>
</dbReference>
<name>A0A1S3YQA7_TOBAC</name>
<dbReference type="KEGG" id="nta:107778481"/>
<dbReference type="PANTHER" id="PTHR33144">
    <property type="entry name" value="OS10G0409366 PROTEIN-RELATED"/>
    <property type="match status" value="1"/>
</dbReference>
<evidence type="ECO:0000313" key="2">
    <source>
        <dbReference type="Proteomes" id="UP000790787"/>
    </source>
</evidence>
<dbReference type="OrthoDB" id="1913335at2759"/>
<keyword evidence="2" id="KW-1185">Reference proteome</keyword>
<reference evidence="2" key="1">
    <citation type="journal article" date="2014" name="Nat. Commun.">
        <title>The tobacco genome sequence and its comparison with those of tomato and potato.</title>
        <authorList>
            <person name="Sierro N."/>
            <person name="Battey J.N."/>
            <person name="Ouadi S."/>
            <person name="Bakaher N."/>
            <person name="Bovet L."/>
            <person name="Willig A."/>
            <person name="Goepfert S."/>
            <person name="Peitsch M.C."/>
            <person name="Ivanov N.V."/>
        </authorList>
    </citation>
    <scope>NUCLEOTIDE SEQUENCE [LARGE SCALE GENOMIC DNA]</scope>
</reference>
<proteinExistence type="predicted"/>